<reference evidence="2" key="1">
    <citation type="submission" date="2014-11" db="EMBL/GenBank/DDBJ databases">
        <authorList>
            <person name="Amaro Gonzalez C."/>
        </authorList>
    </citation>
    <scope>NUCLEOTIDE SEQUENCE</scope>
</reference>
<keyword evidence="1" id="KW-0812">Transmembrane</keyword>
<reference evidence="2" key="2">
    <citation type="journal article" date="2015" name="Fish Shellfish Immunol.">
        <title>Early steps in the European eel (Anguilla anguilla)-Vibrio vulnificus interaction in the gills: Role of the RtxA13 toxin.</title>
        <authorList>
            <person name="Callol A."/>
            <person name="Pajuelo D."/>
            <person name="Ebbesson L."/>
            <person name="Teles M."/>
            <person name="MacKenzie S."/>
            <person name="Amaro C."/>
        </authorList>
    </citation>
    <scope>NUCLEOTIDE SEQUENCE</scope>
</reference>
<sequence>MCEILLLNVYWRISISLLMQLLFLFELAYIELRSVTFQSNDLLTRD</sequence>
<accession>A0A0E9RSB9</accession>
<feature type="transmembrane region" description="Helical" evidence="1">
    <location>
        <begin position="9"/>
        <end position="30"/>
    </location>
</feature>
<keyword evidence="1" id="KW-1133">Transmembrane helix</keyword>
<evidence type="ECO:0000313" key="2">
    <source>
        <dbReference type="EMBL" id="JAH31168.1"/>
    </source>
</evidence>
<dbReference type="EMBL" id="GBXM01077409">
    <property type="protein sequence ID" value="JAH31168.1"/>
    <property type="molecule type" value="Transcribed_RNA"/>
</dbReference>
<protein>
    <submittedName>
        <fullName evidence="2">Uncharacterized protein</fullName>
    </submittedName>
</protein>
<proteinExistence type="predicted"/>
<evidence type="ECO:0000256" key="1">
    <source>
        <dbReference type="SAM" id="Phobius"/>
    </source>
</evidence>
<dbReference type="AlphaFoldDB" id="A0A0E9RSB9"/>
<name>A0A0E9RSB9_ANGAN</name>
<organism evidence="2">
    <name type="scientific">Anguilla anguilla</name>
    <name type="common">European freshwater eel</name>
    <name type="synonym">Muraena anguilla</name>
    <dbReference type="NCBI Taxonomy" id="7936"/>
    <lineage>
        <taxon>Eukaryota</taxon>
        <taxon>Metazoa</taxon>
        <taxon>Chordata</taxon>
        <taxon>Craniata</taxon>
        <taxon>Vertebrata</taxon>
        <taxon>Euteleostomi</taxon>
        <taxon>Actinopterygii</taxon>
        <taxon>Neopterygii</taxon>
        <taxon>Teleostei</taxon>
        <taxon>Anguilliformes</taxon>
        <taxon>Anguillidae</taxon>
        <taxon>Anguilla</taxon>
    </lineage>
</organism>
<keyword evidence="1" id="KW-0472">Membrane</keyword>